<evidence type="ECO:0000256" key="12">
    <source>
        <dbReference type="PROSITE-ProRule" id="PRU00290"/>
    </source>
</evidence>
<proteinExistence type="inferred from homology"/>
<protein>
    <submittedName>
        <fullName evidence="15">Vesicle-trafficking protein S22b</fullName>
    </submittedName>
</protein>
<evidence type="ECO:0000313" key="15">
    <source>
        <dbReference type="EMBL" id="KAK8883445.1"/>
    </source>
</evidence>
<dbReference type="InterPro" id="IPR011012">
    <property type="entry name" value="Longin-like_dom_sf"/>
</dbReference>
<keyword evidence="9" id="KW-0333">Golgi apparatus</keyword>
<evidence type="ECO:0000256" key="10">
    <source>
        <dbReference type="ARBA" id="ARBA00023054"/>
    </source>
</evidence>
<dbReference type="EMBL" id="JAPFFF010000009">
    <property type="protein sequence ID" value="KAK8883445.1"/>
    <property type="molecule type" value="Genomic_DNA"/>
</dbReference>
<keyword evidence="5 13" id="KW-0812">Transmembrane</keyword>
<evidence type="ECO:0000256" key="1">
    <source>
        <dbReference type="ARBA" id="ARBA00004163"/>
    </source>
</evidence>
<evidence type="ECO:0000256" key="9">
    <source>
        <dbReference type="ARBA" id="ARBA00023034"/>
    </source>
</evidence>
<name>A0ABR2K002_9EUKA</name>
<comment type="subcellular location">
    <subcellularLocation>
        <location evidence="1">Endoplasmic reticulum membrane</location>
        <topology evidence="1">Single-pass type IV membrane protein</topology>
    </subcellularLocation>
    <subcellularLocation>
        <location evidence="2">Golgi apparatus membrane</location>
    </subcellularLocation>
</comment>
<evidence type="ECO:0000256" key="5">
    <source>
        <dbReference type="ARBA" id="ARBA00022692"/>
    </source>
</evidence>
<reference evidence="15 16" key="1">
    <citation type="submission" date="2024-04" db="EMBL/GenBank/DDBJ databases">
        <title>Tritrichomonas musculus Genome.</title>
        <authorList>
            <person name="Alves-Ferreira E."/>
            <person name="Grigg M."/>
            <person name="Lorenzi H."/>
            <person name="Galac M."/>
        </authorList>
    </citation>
    <scope>NUCLEOTIDE SEQUENCE [LARGE SCALE GENOMIC DNA]</scope>
    <source>
        <strain evidence="15 16">EAF2021</strain>
    </source>
</reference>
<dbReference type="Pfam" id="PF00957">
    <property type="entry name" value="Synaptobrevin"/>
    <property type="match status" value="1"/>
</dbReference>
<dbReference type="CDD" id="cd15843">
    <property type="entry name" value="R-SNARE"/>
    <property type="match status" value="1"/>
</dbReference>
<keyword evidence="6" id="KW-0256">Endoplasmic reticulum</keyword>
<keyword evidence="16" id="KW-1185">Reference proteome</keyword>
<evidence type="ECO:0000256" key="8">
    <source>
        <dbReference type="ARBA" id="ARBA00022989"/>
    </source>
</evidence>
<dbReference type="PROSITE" id="PS50892">
    <property type="entry name" value="V_SNARE"/>
    <property type="match status" value="1"/>
</dbReference>
<organism evidence="15 16">
    <name type="scientific">Tritrichomonas musculus</name>
    <dbReference type="NCBI Taxonomy" id="1915356"/>
    <lineage>
        <taxon>Eukaryota</taxon>
        <taxon>Metamonada</taxon>
        <taxon>Parabasalia</taxon>
        <taxon>Tritrichomonadida</taxon>
        <taxon>Tritrichomonadidae</taxon>
        <taxon>Tritrichomonas</taxon>
    </lineage>
</organism>
<keyword evidence="10 12" id="KW-0175">Coiled coil</keyword>
<comment type="caution">
    <text evidence="15">The sequence shown here is derived from an EMBL/GenBank/DDBJ whole genome shotgun (WGS) entry which is preliminary data.</text>
</comment>
<feature type="transmembrane region" description="Helical" evidence="13">
    <location>
        <begin position="192"/>
        <end position="209"/>
    </location>
</feature>
<dbReference type="InterPro" id="IPR044565">
    <property type="entry name" value="Sec22"/>
</dbReference>
<dbReference type="Proteomes" id="UP001470230">
    <property type="component" value="Unassembled WGS sequence"/>
</dbReference>
<gene>
    <name evidence="15" type="ORF">M9Y10_046096</name>
</gene>
<comment type="similarity">
    <text evidence="3">Belongs to the synaptobrevin family.</text>
</comment>
<dbReference type="InterPro" id="IPR010908">
    <property type="entry name" value="Longin_dom"/>
</dbReference>
<feature type="domain" description="V-SNARE coiled-coil homology" evidence="14">
    <location>
        <begin position="130"/>
        <end position="190"/>
    </location>
</feature>
<keyword evidence="7" id="KW-0653">Protein transport</keyword>
<evidence type="ECO:0000256" key="6">
    <source>
        <dbReference type="ARBA" id="ARBA00022824"/>
    </source>
</evidence>
<dbReference type="InterPro" id="IPR042855">
    <property type="entry name" value="V_SNARE_CC"/>
</dbReference>
<dbReference type="SUPFAM" id="SSF58038">
    <property type="entry name" value="SNARE fusion complex"/>
    <property type="match status" value="1"/>
</dbReference>
<keyword evidence="4" id="KW-0813">Transport</keyword>
<dbReference type="PANTHER" id="PTHR45837">
    <property type="entry name" value="VESICLE-TRAFFICKING PROTEIN SEC22B"/>
    <property type="match status" value="1"/>
</dbReference>
<evidence type="ECO:0000256" key="7">
    <source>
        <dbReference type="ARBA" id="ARBA00022927"/>
    </source>
</evidence>
<keyword evidence="8 13" id="KW-1133">Transmembrane helix</keyword>
<evidence type="ECO:0000256" key="2">
    <source>
        <dbReference type="ARBA" id="ARBA00004394"/>
    </source>
</evidence>
<evidence type="ECO:0000313" key="16">
    <source>
        <dbReference type="Proteomes" id="UP001470230"/>
    </source>
</evidence>
<evidence type="ECO:0000256" key="3">
    <source>
        <dbReference type="ARBA" id="ARBA00008025"/>
    </source>
</evidence>
<accession>A0ABR2K002</accession>
<dbReference type="Gene3D" id="3.30.450.50">
    <property type="entry name" value="Longin domain"/>
    <property type="match status" value="1"/>
</dbReference>
<sequence length="212" mass="24361">MIYFAIVSRLSDKLLFTSSVDDNPVATNFTPLVRNFLKDYSNRNRTALSMPMQDQLFHISVSPPIISACVTTPDLRKEALDFLAEVNITFLSKYSQQEIDGASKEYCFIDFHKEIEDIRSKYIRNIQYNNMQLLQQDLNNVHQTMANNVKSALVTGEKLGDVERLSQDLSNSAGMFQKNSTDLNRMHLWRTYGRPTVVILIVSIIYYIATFI</sequence>
<dbReference type="CDD" id="cd14824">
    <property type="entry name" value="Longin"/>
    <property type="match status" value="1"/>
</dbReference>
<evidence type="ECO:0000256" key="4">
    <source>
        <dbReference type="ARBA" id="ARBA00022448"/>
    </source>
</evidence>
<evidence type="ECO:0000256" key="11">
    <source>
        <dbReference type="ARBA" id="ARBA00023136"/>
    </source>
</evidence>
<dbReference type="SUPFAM" id="SSF64356">
    <property type="entry name" value="SNARE-like"/>
    <property type="match status" value="1"/>
</dbReference>
<evidence type="ECO:0000256" key="13">
    <source>
        <dbReference type="SAM" id="Phobius"/>
    </source>
</evidence>
<keyword evidence="11 13" id="KW-0472">Membrane</keyword>
<dbReference type="Gene3D" id="1.20.5.110">
    <property type="match status" value="1"/>
</dbReference>
<evidence type="ECO:0000259" key="14">
    <source>
        <dbReference type="PROSITE" id="PS50892"/>
    </source>
</evidence>